<keyword evidence="2" id="KW-1185">Reference proteome</keyword>
<dbReference type="AlphaFoldDB" id="X6P2G5"/>
<accession>X6P2G5</accession>
<evidence type="ECO:0000313" key="2">
    <source>
        <dbReference type="Proteomes" id="UP000023152"/>
    </source>
</evidence>
<comment type="caution">
    <text evidence="1">The sequence shown here is derived from an EMBL/GenBank/DDBJ whole genome shotgun (WGS) entry which is preliminary data.</text>
</comment>
<reference evidence="1 2" key="1">
    <citation type="journal article" date="2013" name="Curr. Biol.">
        <title>The Genome of the Foraminiferan Reticulomyxa filosa.</title>
        <authorList>
            <person name="Glockner G."/>
            <person name="Hulsmann N."/>
            <person name="Schleicher M."/>
            <person name="Noegel A.A."/>
            <person name="Eichinger L."/>
            <person name="Gallinger C."/>
            <person name="Pawlowski J."/>
            <person name="Sierra R."/>
            <person name="Euteneuer U."/>
            <person name="Pillet L."/>
            <person name="Moustafa A."/>
            <person name="Platzer M."/>
            <person name="Groth M."/>
            <person name="Szafranski K."/>
            <person name="Schliwa M."/>
        </authorList>
    </citation>
    <scope>NUCLEOTIDE SEQUENCE [LARGE SCALE GENOMIC DNA]</scope>
</reference>
<protein>
    <submittedName>
        <fullName evidence="1">Uncharacterized protein</fullName>
    </submittedName>
</protein>
<dbReference type="EMBL" id="ASPP01003961">
    <property type="protein sequence ID" value="ETO32750.1"/>
    <property type="molecule type" value="Genomic_DNA"/>
</dbReference>
<sequence>MQALCINDSLLENNFKICIPPETYTQHINDWKGTSVGSTKKQGSLQLKKIAQNWCNGRRAFVLATQVFPQLIQQSIQYCKEFSYHLFSRDKEKAHDFYLLCQAAIIQPNKQSKLPCCVIEQVLCCLLSSNVKLNNRSAETPLICHNSLSKHRLSGVFYQYLPENYRQFDKFENYINGMNNLQKIFEVWALALWDFCLFFWREKLLSGFQQNSKKYTTQIMSKDLYNKRLVEFQDKYSKKALATFARKKNKVYTIKHVSCTDNKFGFFVFEKEEIHLYKQHRYCWQNLVIPEKTEFLPYTNTFCC</sequence>
<organism evidence="1 2">
    <name type="scientific">Reticulomyxa filosa</name>
    <dbReference type="NCBI Taxonomy" id="46433"/>
    <lineage>
        <taxon>Eukaryota</taxon>
        <taxon>Sar</taxon>
        <taxon>Rhizaria</taxon>
        <taxon>Retaria</taxon>
        <taxon>Foraminifera</taxon>
        <taxon>Monothalamids</taxon>
        <taxon>Reticulomyxidae</taxon>
        <taxon>Reticulomyxa</taxon>
    </lineage>
</organism>
<evidence type="ECO:0000313" key="1">
    <source>
        <dbReference type="EMBL" id="ETO32750.1"/>
    </source>
</evidence>
<gene>
    <name evidence="1" type="ORF">RFI_04365</name>
</gene>
<name>X6P2G5_RETFI</name>
<proteinExistence type="predicted"/>
<dbReference type="Proteomes" id="UP000023152">
    <property type="component" value="Unassembled WGS sequence"/>
</dbReference>